<proteinExistence type="predicted"/>
<name>A0ABQ9H2C8_9NEOP</name>
<dbReference type="InterPro" id="IPR000477">
    <property type="entry name" value="RT_dom"/>
</dbReference>
<dbReference type="InterPro" id="IPR050951">
    <property type="entry name" value="Retrovirus_Pol_polyprotein"/>
</dbReference>
<evidence type="ECO:0000259" key="1">
    <source>
        <dbReference type="Pfam" id="PF00078"/>
    </source>
</evidence>
<feature type="domain" description="Reverse transcriptase" evidence="1">
    <location>
        <begin position="113"/>
        <end position="201"/>
    </location>
</feature>
<keyword evidence="3" id="KW-1185">Reference proteome</keyword>
<dbReference type="InterPro" id="IPR043128">
    <property type="entry name" value="Rev_trsase/Diguanyl_cyclase"/>
</dbReference>
<accession>A0ABQ9H2C8</accession>
<dbReference type="PANTHER" id="PTHR37984:SF9">
    <property type="entry name" value="INTEGRASE CATALYTIC DOMAIN-CONTAINING PROTEIN"/>
    <property type="match status" value="1"/>
</dbReference>
<dbReference type="Gene3D" id="3.10.10.10">
    <property type="entry name" value="HIV Type 1 Reverse Transcriptase, subunit A, domain 1"/>
    <property type="match status" value="1"/>
</dbReference>
<evidence type="ECO:0000313" key="3">
    <source>
        <dbReference type="Proteomes" id="UP001159363"/>
    </source>
</evidence>
<evidence type="ECO:0000313" key="2">
    <source>
        <dbReference type="EMBL" id="KAJ8878458.1"/>
    </source>
</evidence>
<dbReference type="Proteomes" id="UP001159363">
    <property type="component" value="Chromosome 6"/>
</dbReference>
<gene>
    <name evidence="2" type="ORF">PR048_019036</name>
</gene>
<protein>
    <recommendedName>
        <fullName evidence="1">Reverse transcriptase domain-containing protein</fullName>
    </recommendedName>
</protein>
<organism evidence="2 3">
    <name type="scientific">Dryococelus australis</name>
    <dbReference type="NCBI Taxonomy" id="614101"/>
    <lineage>
        <taxon>Eukaryota</taxon>
        <taxon>Metazoa</taxon>
        <taxon>Ecdysozoa</taxon>
        <taxon>Arthropoda</taxon>
        <taxon>Hexapoda</taxon>
        <taxon>Insecta</taxon>
        <taxon>Pterygota</taxon>
        <taxon>Neoptera</taxon>
        <taxon>Polyneoptera</taxon>
        <taxon>Phasmatodea</taxon>
        <taxon>Verophasmatodea</taxon>
        <taxon>Anareolatae</taxon>
        <taxon>Phasmatidae</taxon>
        <taxon>Eurycanthinae</taxon>
        <taxon>Dryococelus</taxon>
    </lineage>
</organism>
<dbReference type="CDD" id="cd01647">
    <property type="entry name" value="RT_LTR"/>
    <property type="match status" value="1"/>
</dbReference>
<dbReference type="Gene3D" id="3.30.70.270">
    <property type="match status" value="1"/>
</dbReference>
<reference evidence="2 3" key="1">
    <citation type="submission" date="2023-02" db="EMBL/GenBank/DDBJ databases">
        <title>LHISI_Scaffold_Assembly.</title>
        <authorList>
            <person name="Stuart O.P."/>
            <person name="Cleave R."/>
            <person name="Magrath M.J.L."/>
            <person name="Mikheyev A.S."/>
        </authorList>
    </citation>
    <scope>NUCLEOTIDE SEQUENCE [LARGE SCALE GENOMIC DNA]</scope>
    <source>
        <strain evidence="2">Daus_M_001</strain>
        <tissue evidence="2">Leg muscle</tissue>
    </source>
</reference>
<sequence>MQQEDQKFPDIVVSLKFQKGVQPIFHRERDVPYALIKIVDSELDTLETEGLLTKVETSDWGSPQAVIPKADGGIRLCVDYKVGVNEQLQDAHYPIRKIDDILNSLQNSRNLHVPVDGQSSEIQGISTHCGTYRLRHLSFGIKTESLEFKRIIDKILHDVPKTISYFDDIVFHGSTREKCQRNLIACLDQLHKFDLHLNQQK</sequence>
<dbReference type="PANTHER" id="PTHR37984">
    <property type="entry name" value="PROTEIN CBG26694"/>
    <property type="match status" value="1"/>
</dbReference>
<dbReference type="SUPFAM" id="SSF56672">
    <property type="entry name" value="DNA/RNA polymerases"/>
    <property type="match status" value="1"/>
</dbReference>
<dbReference type="InterPro" id="IPR043502">
    <property type="entry name" value="DNA/RNA_pol_sf"/>
</dbReference>
<dbReference type="EMBL" id="JARBHB010000007">
    <property type="protein sequence ID" value="KAJ8878458.1"/>
    <property type="molecule type" value="Genomic_DNA"/>
</dbReference>
<dbReference type="Pfam" id="PF00078">
    <property type="entry name" value="RVT_1"/>
    <property type="match status" value="1"/>
</dbReference>
<comment type="caution">
    <text evidence="2">The sequence shown here is derived from an EMBL/GenBank/DDBJ whole genome shotgun (WGS) entry which is preliminary data.</text>
</comment>